<dbReference type="EMBL" id="LACI01001225">
    <property type="protein sequence ID" value="KJU84924.1"/>
    <property type="molecule type" value="Genomic_DNA"/>
</dbReference>
<dbReference type="PANTHER" id="PTHR38753">
    <property type="entry name" value="SLR1441 PROTEIN"/>
    <property type="match status" value="1"/>
</dbReference>
<dbReference type="PANTHER" id="PTHR38753:SF1">
    <property type="entry name" value="SLR1441 PROTEIN"/>
    <property type="match status" value="1"/>
</dbReference>
<keyword evidence="3" id="KW-1185">Reference proteome</keyword>
<protein>
    <recommendedName>
        <fullName evidence="4">DUF3782 domain-containing protein</fullName>
    </recommendedName>
</protein>
<accession>A0A0F3GSM4</accession>
<evidence type="ECO:0000313" key="2">
    <source>
        <dbReference type="EMBL" id="KJU84924.1"/>
    </source>
</evidence>
<name>A0A0F3GSM4_9BACT</name>
<comment type="caution">
    <text evidence="2">The sequence shown here is derived from an EMBL/GenBank/DDBJ whole genome shotgun (WGS) entry which is preliminary data.</text>
</comment>
<sequence length="241" mass="26822">MTMYATEDRLDRLEAIVEQLARQAAEDTRQLKEAMRISSEKVDAQLAKTDAQLARTDAQLAETDAQLARTHDNLATVEAILKESGKQLAKTEKLVAKTTEAVNKLTGKWSNFVVGLVFPATKKMFKKRGIELKKVYRGIQSDVEAARIEIDILGINGQYVVAIEIKSTLSVADVNEHLERLSRFKEAFDEYAGRIVIGAVAGIVIEEGVDRYAYHKGLFVIGESGNTVRILNDGKFVPRHF</sequence>
<proteinExistence type="predicted"/>
<dbReference type="SUPFAM" id="SSF52980">
    <property type="entry name" value="Restriction endonuclease-like"/>
    <property type="match status" value="1"/>
</dbReference>
<keyword evidence="1" id="KW-0175">Coiled coil</keyword>
<evidence type="ECO:0000313" key="3">
    <source>
        <dbReference type="Proteomes" id="UP000033423"/>
    </source>
</evidence>
<dbReference type="InterPro" id="IPR011335">
    <property type="entry name" value="Restrct_endonuc-II-like"/>
</dbReference>
<gene>
    <name evidence="2" type="ORF">MBAV_002872</name>
</gene>
<organism evidence="2 3">
    <name type="scientific">Candidatus Magnetobacterium bavaricum</name>
    <dbReference type="NCBI Taxonomy" id="29290"/>
    <lineage>
        <taxon>Bacteria</taxon>
        <taxon>Pseudomonadati</taxon>
        <taxon>Nitrospirota</taxon>
        <taxon>Thermodesulfovibrionia</taxon>
        <taxon>Thermodesulfovibrionales</taxon>
        <taxon>Candidatus Magnetobacteriaceae</taxon>
        <taxon>Candidatus Magnetobacterium</taxon>
    </lineage>
</organism>
<evidence type="ECO:0000256" key="1">
    <source>
        <dbReference type="SAM" id="Coils"/>
    </source>
</evidence>
<evidence type="ECO:0008006" key="4">
    <source>
        <dbReference type="Google" id="ProtNLM"/>
    </source>
</evidence>
<reference evidence="2 3" key="1">
    <citation type="submission" date="2015-02" db="EMBL/GenBank/DDBJ databases">
        <title>Single-cell genomics of uncultivated deep-branching MTB reveals a conserved set of magnetosome genes.</title>
        <authorList>
            <person name="Kolinko S."/>
            <person name="Richter M."/>
            <person name="Glockner F.O."/>
            <person name="Brachmann A."/>
            <person name="Schuler D."/>
        </authorList>
    </citation>
    <scope>NUCLEOTIDE SEQUENCE [LARGE SCALE GENOMIC DNA]</scope>
    <source>
        <strain evidence="2">TM-1</strain>
    </source>
</reference>
<feature type="coiled-coil region" evidence="1">
    <location>
        <begin position="3"/>
        <end position="37"/>
    </location>
</feature>
<dbReference type="Proteomes" id="UP000033423">
    <property type="component" value="Unassembled WGS sequence"/>
</dbReference>
<dbReference type="AlphaFoldDB" id="A0A0F3GSM4"/>